<dbReference type="Pfam" id="PF23359">
    <property type="entry name" value="Lsr2_DNA-bd"/>
    <property type="match status" value="1"/>
</dbReference>
<evidence type="ECO:0000256" key="2">
    <source>
        <dbReference type="SAM" id="MobiDB-lite"/>
    </source>
</evidence>
<dbReference type="Proteomes" id="UP001500064">
    <property type="component" value="Unassembled WGS sequence"/>
</dbReference>
<feature type="compositionally biased region" description="Basic and acidic residues" evidence="2">
    <location>
        <begin position="186"/>
        <end position="201"/>
    </location>
</feature>
<accession>A0ABP4QWD0</accession>
<comment type="caution">
    <text evidence="4">The sequence shown here is derived from an EMBL/GenBank/DDBJ whole genome shotgun (WGS) entry which is preliminary data.</text>
</comment>
<reference evidence="5" key="1">
    <citation type="journal article" date="2019" name="Int. J. Syst. Evol. Microbiol.">
        <title>The Global Catalogue of Microorganisms (GCM) 10K type strain sequencing project: providing services to taxonomists for standard genome sequencing and annotation.</title>
        <authorList>
            <consortium name="The Broad Institute Genomics Platform"/>
            <consortium name="The Broad Institute Genome Sequencing Center for Infectious Disease"/>
            <person name="Wu L."/>
            <person name="Ma J."/>
        </authorList>
    </citation>
    <scope>NUCLEOTIDE SEQUENCE [LARGE SCALE GENOMIC DNA]</scope>
    <source>
        <strain evidence="5">JCM 13929</strain>
    </source>
</reference>
<dbReference type="Gene3D" id="4.10.320.10">
    <property type="entry name" value="E3-binding domain"/>
    <property type="match status" value="1"/>
</dbReference>
<evidence type="ECO:0000313" key="4">
    <source>
        <dbReference type="EMBL" id="GAA1623948.1"/>
    </source>
</evidence>
<gene>
    <name evidence="4" type="ORF">GCM10009733_020730</name>
</gene>
<protein>
    <recommendedName>
        <fullName evidence="3">Lsr2 DNA-binding domain-containing protein</fullName>
    </recommendedName>
</protein>
<keyword evidence="5" id="KW-1185">Reference proteome</keyword>
<sequence length="230" mass="24808">MTTALVTPPTKQPGITAAYARALLFLAQGHTPKDAAAATGVPFNRLVDLARKQGWAIHPTNQRATDSSRDDFTPVLDPELVALAATWTGQPRIIGSEDKQLSASELLAAAATCDDHKVRTALNSAMKALDKLRTAYNSVVEQEAAAAQHEAAKQAAAKRVADLKRELLAAREQAKALGASTTRASRGGDRGRDRRIREWAKTRGLPVSDRGQISRDIRAQYEAAHQQRTA</sequence>
<proteinExistence type="predicted"/>
<feature type="domain" description="Lsr2 DNA-binding" evidence="3">
    <location>
        <begin position="189"/>
        <end position="224"/>
    </location>
</feature>
<evidence type="ECO:0000259" key="3">
    <source>
        <dbReference type="Pfam" id="PF23359"/>
    </source>
</evidence>
<keyword evidence="1" id="KW-0238">DNA-binding</keyword>
<dbReference type="RefSeq" id="WP_346103502.1">
    <property type="nucleotide sequence ID" value="NZ_BAAAMU010000011.1"/>
</dbReference>
<evidence type="ECO:0000313" key="5">
    <source>
        <dbReference type="Proteomes" id="UP001500064"/>
    </source>
</evidence>
<evidence type="ECO:0000256" key="1">
    <source>
        <dbReference type="ARBA" id="ARBA00023125"/>
    </source>
</evidence>
<dbReference type="EMBL" id="BAAAMU010000011">
    <property type="protein sequence ID" value="GAA1623948.1"/>
    <property type="molecule type" value="Genomic_DNA"/>
</dbReference>
<organism evidence="4 5">
    <name type="scientific">Nonomuraea maheshkhaliensis</name>
    <dbReference type="NCBI Taxonomy" id="419590"/>
    <lineage>
        <taxon>Bacteria</taxon>
        <taxon>Bacillati</taxon>
        <taxon>Actinomycetota</taxon>
        <taxon>Actinomycetes</taxon>
        <taxon>Streptosporangiales</taxon>
        <taxon>Streptosporangiaceae</taxon>
        <taxon>Nonomuraea</taxon>
    </lineage>
</organism>
<dbReference type="InterPro" id="IPR055370">
    <property type="entry name" value="Lsr2_DNA-bd"/>
</dbReference>
<dbReference type="InterPro" id="IPR036625">
    <property type="entry name" value="E3-bd_dom_sf"/>
</dbReference>
<feature type="region of interest" description="Disordered" evidence="2">
    <location>
        <begin position="174"/>
        <end position="230"/>
    </location>
</feature>
<name>A0ABP4QWD0_9ACTN</name>